<dbReference type="InterPro" id="IPR035940">
    <property type="entry name" value="CAP_sf"/>
</dbReference>
<keyword evidence="4" id="KW-1185">Reference proteome</keyword>
<dbReference type="PANTHER" id="PTHR31157:SF1">
    <property type="entry name" value="SCP DOMAIN-CONTAINING PROTEIN"/>
    <property type="match status" value="1"/>
</dbReference>
<feature type="region of interest" description="Disordered" evidence="1">
    <location>
        <begin position="73"/>
        <end position="123"/>
    </location>
</feature>
<dbReference type="PANTHER" id="PTHR31157">
    <property type="entry name" value="SCP DOMAIN-CONTAINING PROTEIN"/>
    <property type="match status" value="1"/>
</dbReference>
<evidence type="ECO:0000313" key="4">
    <source>
        <dbReference type="Proteomes" id="UP000616724"/>
    </source>
</evidence>
<organism evidence="3 4">
    <name type="scientific">Planobispora longispora</name>
    <dbReference type="NCBI Taxonomy" id="28887"/>
    <lineage>
        <taxon>Bacteria</taxon>
        <taxon>Bacillati</taxon>
        <taxon>Actinomycetota</taxon>
        <taxon>Actinomycetes</taxon>
        <taxon>Streptosporangiales</taxon>
        <taxon>Streptosporangiaceae</taxon>
        <taxon>Planobispora</taxon>
    </lineage>
</organism>
<dbReference type="EMBL" id="BOOH01000019">
    <property type="protein sequence ID" value="GIH75864.1"/>
    <property type="molecule type" value="Genomic_DNA"/>
</dbReference>
<evidence type="ECO:0000313" key="3">
    <source>
        <dbReference type="EMBL" id="GIH75864.1"/>
    </source>
</evidence>
<dbReference type="Pfam" id="PF00188">
    <property type="entry name" value="CAP"/>
    <property type="match status" value="1"/>
</dbReference>
<dbReference type="Proteomes" id="UP000616724">
    <property type="component" value="Unassembled WGS sequence"/>
</dbReference>
<feature type="region of interest" description="Disordered" evidence="1">
    <location>
        <begin position="169"/>
        <end position="200"/>
    </location>
</feature>
<feature type="compositionally biased region" description="Polar residues" evidence="1">
    <location>
        <begin position="174"/>
        <end position="185"/>
    </location>
</feature>
<name>A0A8J3RLL9_9ACTN</name>
<sequence>MWQSPYPRHTQRARLRRVGAFACLTAVLLVGFVLGRSSREPETVEQVYLNDAPGTPSPTVVRGAGRAVERRAPLGRVARRAEVSPTPQPSSTPRLSSKPRDMINGSFGDGDSRSPLRGQDGTGTTRALVTLENEVVQLTNAARRKAGCAPLRVDSRLLRAARAHSAEMAASGDFSHTSPDGSSPWTRMENAGYSDGGAENIGRGAGSADEAMRTWMSNPGHRGNILNCALRAIGVGVVEGPGGPWWTQDFGYS</sequence>
<feature type="domain" description="SCP" evidence="2">
    <location>
        <begin position="137"/>
        <end position="250"/>
    </location>
</feature>
<accession>A0A8J3RLL9</accession>
<comment type="caution">
    <text evidence="3">The sequence shown here is derived from an EMBL/GenBank/DDBJ whole genome shotgun (WGS) entry which is preliminary data.</text>
</comment>
<evidence type="ECO:0000259" key="2">
    <source>
        <dbReference type="Pfam" id="PF00188"/>
    </source>
</evidence>
<protein>
    <recommendedName>
        <fullName evidence="2">SCP domain-containing protein</fullName>
    </recommendedName>
</protein>
<dbReference type="AlphaFoldDB" id="A0A8J3RLL9"/>
<reference evidence="3 4" key="1">
    <citation type="submission" date="2021-01" db="EMBL/GenBank/DDBJ databases">
        <title>Whole genome shotgun sequence of Planobispora longispora NBRC 13918.</title>
        <authorList>
            <person name="Komaki H."/>
            <person name="Tamura T."/>
        </authorList>
    </citation>
    <scope>NUCLEOTIDE SEQUENCE [LARGE SCALE GENOMIC DNA]</scope>
    <source>
        <strain evidence="3 4">NBRC 13918</strain>
    </source>
</reference>
<dbReference type="Gene3D" id="3.40.33.10">
    <property type="entry name" value="CAP"/>
    <property type="match status" value="1"/>
</dbReference>
<dbReference type="CDD" id="cd05379">
    <property type="entry name" value="CAP_bacterial"/>
    <property type="match status" value="1"/>
</dbReference>
<dbReference type="InterPro" id="IPR014044">
    <property type="entry name" value="CAP_dom"/>
</dbReference>
<dbReference type="RefSeq" id="WP_203890524.1">
    <property type="nucleotide sequence ID" value="NZ_BOOH01000019.1"/>
</dbReference>
<dbReference type="SUPFAM" id="SSF55797">
    <property type="entry name" value="PR-1-like"/>
    <property type="match status" value="1"/>
</dbReference>
<evidence type="ECO:0000256" key="1">
    <source>
        <dbReference type="SAM" id="MobiDB-lite"/>
    </source>
</evidence>
<proteinExistence type="predicted"/>
<gene>
    <name evidence="3" type="ORF">Plo01_22930</name>
</gene>